<sequence>MLLSAIFMIVLLAGLMAGIAALSGQSSQRLIYEVQALQARLAAEAVLERKVYELLADIEEIDSVTATLGACDAEADAATVSAAGITQVRVLARGRCSTGALTVQRHIEVEVIE</sequence>
<comment type="caution">
    <text evidence="1">The sequence shown here is derived from an EMBL/GenBank/DDBJ whole genome shotgun (WGS) entry which is preliminary data.</text>
</comment>
<organism evidence="1 2">
    <name type="scientific">Zobellella endophytica</name>
    <dbReference type="NCBI Taxonomy" id="2116700"/>
    <lineage>
        <taxon>Bacteria</taxon>
        <taxon>Pseudomonadati</taxon>
        <taxon>Pseudomonadota</taxon>
        <taxon>Gammaproteobacteria</taxon>
        <taxon>Aeromonadales</taxon>
        <taxon>Aeromonadaceae</taxon>
        <taxon>Zobellella</taxon>
    </lineage>
</organism>
<evidence type="ECO:0000313" key="2">
    <source>
        <dbReference type="Proteomes" id="UP000240243"/>
    </source>
</evidence>
<reference evidence="1 2" key="1">
    <citation type="submission" date="2018-03" db="EMBL/GenBank/DDBJ databases">
        <title>The draft genome of Zobellella sp. 59N8.</title>
        <authorList>
            <person name="Liu L."/>
            <person name="Li L."/>
            <person name="Zhang X."/>
            <person name="Liang L."/>
            <person name="Wang T."/>
        </authorList>
    </citation>
    <scope>NUCLEOTIDE SEQUENCE [LARGE SCALE GENOMIC DNA]</scope>
    <source>
        <strain evidence="1 2">59N8</strain>
    </source>
</reference>
<proteinExistence type="predicted"/>
<accession>A0A2P7RC07</accession>
<dbReference type="Proteomes" id="UP000240243">
    <property type="component" value="Unassembled WGS sequence"/>
</dbReference>
<keyword evidence="2" id="KW-1185">Reference proteome</keyword>
<evidence type="ECO:0000313" key="1">
    <source>
        <dbReference type="EMBL" id="PSJ47767.1"/>
    </source>
</evidence>
<dbReference type="EMBL" id="PXYG01000001">
    <property type="protein sequence ID" value="PSJ47767.1"/>
    <property type="molecule type" value="Genomic_DNA"/>
</dbReference>
<dbReference type="OrthoDB" id="5600711at2"/>
<gene>
    <name evidence="1" type="ORF">C7H85_02805</name>
</gene>
<protein>
    <submittedName>
        <fullName evidence="1">Uncharacterized protein</fullName>
    </submittedName>
</protein>
<name>A0A2P7RC07_9GAMM</name>
<dbReference type="AlphaFoldDB" id="A0A2P7RC07"/>